<dbReference type="PANTHER" id="PTHR21666:SF270">
    <property type="entry name" value="MUREIN HYDROLASE ACTIVATOR ENVC"/>
    <property type="match status" value="1"/>
</dbReference>
<evidence type="ECO:0000259" key="1">
    <source>
        <dbReference type="Pfam" id="PF01551"/>
    </source>
</evidence>
<dbReference type="EMBL" id="VBAP01000113">
    <property type="protein sequence ID" value="TMI71430.1"/>
    <property type="molecule type" value="Genomic_DNA"/>
</dbReference>
<accession>A0A537IJH4</accession>
<dbReference type="Pfam" id="PF01551">
    <property type="entry name" value="Peptidase_M23"/>
    <property type="match status" value="1"/>
</dbReference>
<proteinExistence type="predicted"/>
<dbReference type="SUPFAM" id="SSF51261">
    <property type="entry name" value="Duplicated hybrid motif"/>
    <property type="match status" value="1"/>
</dbReference>
<dbReference type="InterPro" id="IPR050570">
    <property type="entry name" value="Cell_wall_metabolism_enzyme"/>
</dbReference>
<feature type="domain" description="M23ase beta-sheet core" evidence="1">
    <location>
        <begin position="1"/>
        <end position="60"/>
    </location>
</feature>
<evidence type="ECO:0000313" key="2">
    <source>
        <dbReference type="EMBL" id="TMI71430.1"/>
    </source>
</evidence>
<dbReference type="InterPro" id="IPR016047">
    <property type="entry name" value="M23ase_b-sheet_dom"/>
</dbReference>
<reference evidence="2 3" key="1">
    <citation type="journal article" date="2019" name="Nat. Microbiol.">
        <title>Mediterranean grassland soil C-N compound turnover is dependent on rainfall and depth, and is mediated by genomically divergent microorganisms.</title>
        <authorList>
            <person name="Diamond S."/>
            <person name="Andeer P.F."/>
            <person name="Li Z."/>
            <person name="Crits-Christoph A."/>
            <person name="Burstein D."/>
            <person name="Anantharaman K."/>
            <person name="Lane K.R."/>
            <person name="Thomas B.C."/>
            <person name="Pan C."/>
            <person name="Northen T.R."/>
            <person name="Banfield J.F."/>
        </authorList>
    </citation>
    <scope>NUCLEOTIDE SEQUENCE [LARGE SCALE GENOMIC DNA]</scope>
    <source>
        <strain evidence="2">NP_8</strain>
    </source>
</reference>
<dbReference type="Gene3D" id="2.70.70.10">
    <property type="entry name" value="Glucose Permease (Domain IIA)"/>
    <property type="match status" value="1"/>
</dbReference>
<dbReference type="InterPro" id="IPR011055">
    <property type="entry name" value="Dup_hybrid_motif"/>
</dbReference>
<dbReference type="PANTHER" id="PTHR21666">
    <property type="entry name" value="PEPTIDASE-RELATED"/>
    <property type="match status" value="1"/>
</dbReference>
<dbReference type="CDD" id="cd12797">
    <property type="entry name" value="M23_peptidase"/>
    <property type="match status" value="1"/>
</dbReference>
<evidence type="ECO:0000313" key="3">
    <source>
        <dbReference type="Proteomes" id="UP000318834"/>
    </source>
</evidence>
<protein>
    <submittedName>
        <fullName evidence="2">M23 family metallopeptidase</fullName>
    </submittedName>
</protein>
<comment type="caution">
    <text evidence="2">The sequence shown here is derived from an EMBL/GenBank/DDBJ whole genome shotgun (WGS) entry which is preliminary data.</text>
</comment>
<dbReference type="Proteomes" id="UP000318834">
    <property type="component" value="Unassembled WGS sequence"/>
</dbReference>
<gene>
    <name evidence="2" type="ORF">E6H05_12600</name>
</gene>
<dbReference type="GO" id="GO:0004222">
    <property type="term" value="F:metalloendopeptidase activity"/>
    <property type="evidence" value="ECO:0007669"/>
    <property type="project" value="TreeGrafter"/>
</dbReference>
<feature type="non-terminal residue" evidence="2">
    <location>
        <position position="1"/>
    </location>
</feature>
<name>A0A537IJH4_9BACT</name>
<organism evidence="2 3">
    <name type="scientific">Candidatus Segetimicrobium genomatis</name>
    <dbReference type="NCBI Taxonomy" id="2569760"/>
    <lineage>
        <taxon>Bacteria</taxon>
        <taxon>Bacillati</taxon>
        <taxon>Candidatus Sysuimicrobiota</taxon>
        <taxon>Candidatus Sysuimicrobiia</taxon>
        <taxon>Candidatus Sysuimicrobiales</taxon>
        <taxon>Candidatus Segetimicrobiaceae</taxon>
        <taxon>Candidatus Segetimicrobium</taxon>
    </lineage>
</organism>
<dbReference type="AlphaFoldDB" id="A0A537IJH4"/>
<sequence length="64" mass="6981">VVINHGDGVTTWYSHLSVIAVRVGQVVEYGEMVGQIGSTGFSTGPHLLFEIRVNGRPLDPLKYL</sequence>